<dbReference type="Proteomes" id="UP001732720">
    <property type="component" value="Chromosome 16"/>
</dbReference>
<reference evidence="2" key="1">
    <citation type="submission" date="2025-08" db="UniProtKB">
        <authorList>
            <consortium name="RefSeq"/>
        </authorList>
    </citation>
    <scope>IDENTIFICATION</scope>
</reference>
<accession>A0AC58LBD7</accession>
<dbReference type="RefSeq" id="XP_073914475.1">
    <property type="nucleotide sequence ID" value="XM_074058374.1"/>
</dbReference>
<name>A0AC58LBD7_CASCN</name>
<evidence type="ECO:0000313" key="1">
    <source>
        <dbReference type="Proteomes" id="UP001732720"/>
    </source>
</evidence>
<sequence length="319" mass="37349">MDHSFSSSLSNHFEDETQRICPFDELVMFRMVAIDFCKEEWVCLGPAQRDLYRDVMLETFSNFVSLGLSTSKPSVISLLEQGKEPWMAGEAGWYPDLLCEYETEELSIQSGISEEESSKWKAMERVRSCCIEESCFRNDWKCKELFERQQESKEYFQHVTGPEFIQPVTCDPNQIVNTGKEHYEQEKCQSLAQQVRIHDSDKPDEMCDTAFIFYTNQMEHQKSLAGKKWHEFMGCDREFADDFQLTQYQIKRDCVNVRYVGGHLGRMPTLLDIIDPTLVRDQVMHRVWEVLYGLFNSQSARANPHRRETLPVPGVWEEL</sequence>
<organism evidence="1 2">
    <name type="scientific">Castor canadensis</name>
    <name type="common">American beaver</name>
    <dbReference type="NCBI Taxonomy" id="51338"/>
    <lineage>
        <taxon>Eukaryota</taxon>
        <taxon>Metazoa</taxon>
        <taxon>Chordata</taxon>
        <taxon>Craniata</taxon>
        <taxon>Vertebrata</taxon>
        <taxon>Euteleostomi</taxon>
        <taxon>Mammalia</taxon>
        <taxon>Eutheria</taxon>
        <taxon>Euarchontoglires</taxon>
        <taxon>Glires</taxon>
        <taxon>Rodentia</taxon>
        <taxon>Castorimorpha</taxon>
        <taxon>Castoridae</taxon>
        <taxon>Castor</taxon>
    </lineage>
</organism>
<evidence type="ECO:0000313" key="2">
    <source>
        <dbReference type="RefSeq" id="XP_073914475.1"/>
    </source>
</evidence>
<proteinExistence type="predicted"/>
<protein>
    <submittedName>
        <fullName evidence="2">Zinc finger protein 582-like isoform X1</fullName>
    </submittedName>
</protein>
<keyword evidence="1" id="KW-1185">Reference proteome</keyword>
<gene>
    <name evidence="2" type="primary">LOC109673970</name>
</gene>